<dbReference type="OrthoDB" id="29755at2759"/>
<dbReference type="Gene3D" id="2.60.40.1490">
    <property type="entry name" value="Histone chaperone ASF1-like"/>
    <property type="match status" value="1"/>
</dbReference>
<keyword evidence="4" id="KW-0804">Transcription</keyword>
<comment type="caution">
    <text evidence="9">The sequence shown here is derived from an EMBL/GenBank/DDBJ whole genome shotgun (WGS) entry which is preliminary data.</text>
</comment>
<evidence type="ECO:0000256" key="3">
    <source>
        <dbReference type="ARBA" id="ARBA00023015"/>
    </source>
</evidence>
<dbReference type="InterPro" id="IPR036747">
    <property type="entry name" value="ASF1-like_sf"/>
</dbReference>
<evidence type="ECO:0000313" key="10">
    <source>
        <dbReference type="Proteomes" id="UP000013776"/>
    </source>
</evidence>
<keyword evidence="5" id="KW-0143">Chaperone</keyword>
<dbReference type="eggNOG" id="KOG3265">
    <property type="taxonomic scope" value="Eukaryota"/>
</dbReference>
<dbReference type="GO" id="GO:0042393">
    <property type="term" value="F:histone binding"/>
    <property type="evidence" value="ECO:0007669"/>
    <property type="project" value="TreeGrafter"/>
</dbReference>
<keyword evidence="10" id="KW-1185">Reference proteome</keyword>
<dbReference type="STRING" id="1097556.R4XEN8"/>
<keyword evidence="6" id="KW-0539">Nucleus</keyword>
<protein>
    <recommendedName>
        <fullName evidence="7">Anti-silencing function protein 1</fullName>
    </recommendedName>
</protein>
<evidence type="ECO:0000256" key="8">
    <source>
        <dbReference type="SAM" id="MobiDB-lite"/>
    </source>
</evidence>
<evidence type="ECO:0000256" key="6">
    <source>
        <dbReference type="ARBA" id="ARBA00023242"/>
    </source>
</evidence>
<evidence type="ECO:0000256" key="5">
    <source>
        <dbReference type="ARBA" id="ARBA00023186"/>
    </source>
</evidence>
<sequence>MALINVLDIRFLNNPAPIAAPYEIEIQFECLESLAHDLEWKLIYVGSGFPNDVELDSLLVGPIPTGVNKFVFTADPIDVSQIPPQDVLGVSVILLTASYDDREFVRVGFYNNNEYADVAARSRYDSLLSHGTDEDRAAWKFEGLKHVEVQRNILTAKPRVTRFNIKWDNENFNDEPPEQEEPAGDAAD</sequence>
<dbReference type="GO" id="GO:0006335">
    <property type="term" value="P:DNA replication-dependent chromatin assembly"/>
    <property type="evidence" value="ECO:0007669"/>
    <property type="project" value="TreeGrafter"/>
</dbReference>
<organism evidence="9 10">
    <name type="scientific">Taphrina deformans (strain PYCC 5710 / ATCC 11124 / CBS 356.35 / IMI 108563 / JCM 9778 / NBRC 8474)</name>
    <name type="common">Peach leaf curl fungus</name>
    <name type="synonym">Lalaria deformans</name>
    <dbReference type="NCBI Taxonomy" id="1097556"/>
    <lineage>
        <taxon>Eukaryota</taxon>
        <taxon>Fungi</taxon>
        <taxon>Dikarya</taxon>
        <taxon>Ascomycota</taxon>
        <taxon>Taphrinomycotina</taxon>
        <taxon>Taphrinomycetes</taxon>
        <taxon>Taphrinales</taxon>
        <taxon>Taphrinaceae</taxon>
        <taxon>Taphrina</taxon>
    </lineage>
</organism>
<reference evidence="9 10" key="1">
    <citation type="journal article" date="2013" name="MBio">
        <title>Genome sequencing of the plant pathogen Taphrina deformans, the causal agent of peach leaf curl.</title>
        <authorList>
            <person name="Cisse O.H."/>
            <person name="Almeida J.M.G.C.F."/>
            <person name="Fonseca A."/>
            <person name="Kumar A.A."/>
            <person name="Salojaervi J."/>
            <person name="Overmyer K."/>
            <person name="Hauser P.M."/>
            <person name="Pagni M."/>
        </authorList>
    </citation>
    <scope>NUCLEOTIDE SEQUENCE [LARGE SCALE GENOMIC DNA]</scope>
    <source>
        <strain evidence="10">PYCC 5710 / ATCC 11124 / CBS 356.35 / IMI 108563 / JCM 9778 / NBRC 8474</strain>
    </source>
</reference>
<name>R4XEN8_TAPDE</name>
<evidence type="ECO:0000256" key="1">
    <source>
        <dbReference type="ARBA" id="ARBA00004123"/>
    </source>
</evidence>
<feature type="region of interest" description="Disordered" evidence="8">
    <location>
        <begin position="168"/>
        <end position="188"/>
    </location>
</feature>
<comment type="subcellular location">
    <subcellularLocation>
        <location evidence="1">Nucleus</location>
    </subcellularLocation>
</comment>
<gene>
    <name evidence="9" type="ORF">TAPDE_004503</name>
</gene>
<evidence type="ECO:0000256" key="7">
    <source>
        <dbReference type="ARBA" id="ARBA00032776"/>
    </source>
</evidence>
<dbReference type="InterPro" id="IPR006818">
    <property type="entry name" value="ASF1-like"/>
</dbReference>
<dbReference type="Pfam" id="PF04729">
    <property type="entry name" value="ASF1_hist_chap"/>
    <property type="match status" value="1"/>
</dbReference>
<dbReference type="Proteomes" id="UP000013776">
    <property type="component" value="Unassembled WGS sequence"/>
</dbReference>
<evidence type="ECO:0000256" key="2">
    <source>
        <dbReference type="ARBA" id="ARBA00006051"/>
    </source>
</evidence>
<dbReference type="AlphaFoldDB" id="R4XEN8"/>
<dbReference type="EMBL" id="CAHR02000205">
    <property type="protein sequence ID" value="CCG84113.1"/>
    <property type="molecule type" value="Genomic_DNA"/>
</dbReference>
<proteinExistence type="inferred from homology"/>
<evidence type="ECO:0000313" key="9">
    <source>
        <dbReference type="EMBL" id="CCG84113.1"/>
    </source>
</evidence>
<keyword evidence="3" id="KW-0805">Transcription regulation</keyword>
<dbReference type="VEuPathDB" id="FungiDB:TAPDE_004503"/>
<evidence type="ECO:0000256" key="4">
    <source>
        <dbReference type="ARBA" id="ARBA00023163"/>
    </source>
</evidence>
<dbReference type="PANTHER" id="PTHR12040">
    <property type="entry name" value="ANTI-SILENCING PROTEIN 1"/>
    <property type="match status" value="1"/>
</dbReference>
<feature type="compositionally biased region" description="Acidic residues" evidence="8">
    <location>
        <begin position="171"/>
        <end position="188"/>
    </location>
</feature>
<accession>R4XEN8</accession>
<comment type="similarity">
    <text evidence="2">Belongs to the ASF1 family.</text>
</comment>
<dbReference type="SUPFAM" id="SSF101546">
    <property type="entry name" value="ASF1-like"/>
    <property type="match status" value="1"/>
</dbReference>
<feature type="non-terminal residue" evidence="9">
    <location>
        <position position="188"/>
    </location>
</feature>
<dbReference type="GO" id="GO:0000785">
    <property type="term" value="C:chromatin"/>
    <property type="evidence" value="ECO:0007669"/>
    <property type="project" value="TreeGrafter"/>
</dbReference>
<dbReference type="GO" id="GO:0005634">
    <property type="term" value="C:nucleus"/>
    <property type="evidence" value="ECO:0007669"/>
    <property type="project" value="UniProtKB-SubCell"/>
</dbReference>
<dbReference type="PANTHER" id="PTHR12040:SF0">
    <property type="entry name" value="HISTONE CHAPERONE ASF1"/>
    <property type="match status" value="1"/>
</dbReference>